<feature type="transmembrane region" description="Helical" evidence="1">
    <location>
        <begin position="244"/>
        <end position="263"/>
    </location>
</feature>
<evidence type="ECO:0000313" key="4">
    <source>
        <dbReference type="Proteomes" id="UP000295096"/>
    </source>
</evidence>
<sequence length="402" mass="41406">MPPVIASRQGWLESLRGIAALQVFLLHLLGAFWLPAVTGEGPAGLATWLARSPLALLWDGESAVALFFLLSGAVLAGAFSRQLDAPGAALAARLLRLGLPGALACLLAFLIFHAFPGAHGAAAARLGASWLGDNWAADGSLASLLWEAGPGLLLGFIPGLPPLPGIASAYNGPLWTMAVELRGSVLVLLLLLARRRWPSAWGWGAAVALACLWRSEYAGFLVGALGWLAAPRLAALLPARRRGGLALGAGLAGAGLSWLALGAAPEDLASSGGWLPALSPEDLLRGFGTTLGFAAVAAAPGLRRRLETRWLAWLGRLSFPLYLVHWPMILGPGAAAFLVLEPALGAAGARLGGMGVASLLSLLLALAFRPVDAAAIRWSRRLREALAAPPPAAAACAATSRV</sequence>
<evidence type="ECO:0000259" key="2">
    <source>
        <dbReference type="Pfam" id="PF01757"/>
    </source>
</evidence>
<dbReference type="EMBL" id="SMSJ01000086">
    <property type="protein sequence ID" value="TDH58987.1"/>
    <property type="molecule type" value="Genomic_DNA"/>
</dbReference>
<accession>A0A4R5Q9V2</accession>
<feature type="transmembrane region" description="Helical" evidence="1">
    <location>
        <begin position="352"/>
        <end position="371"/>
    </location>
</feature>
<dbReference type="PANTHER" id="PTHR23028">
    <property type="entry name" value="ACETYLTRANSFERASE"/>
    <property type="match status" value="1"/>
</dbReference>
<dbReference type="GO" id="GO:0016747">
    <property type="term" value="F:acyltransferase activity, transferring groups other than amino-acyl groups"/>
    <property type="evidence" value="ECO:0007669"/>
    <property type="project" value="InterPro"/>
</dbReference>
<dbReference type="InterPro" id="IPR002656">
    <property type="entry name" value="Acyl_transf_3_dom"/>
</dbReference>
<reference evidence="3 4" key="1">
    <citation type="journal article" date="2016" name="J. Microbiol.">
        <title>Dankookia rubra gen. nov., sp. nov., an alphaproteobacterium isolated from sediment of a shallow stream.</title>
        <authorList>
            <person name="Kim W.H."/>
            <person name="Kim D.H."/>
            <person name="Kang K."/>
            <person name="Ahn T.Y."/>
        </authorList>
    </citation>
    <scope>NUCLEOTIDE SEQUENCE [LARGE SCALE GENOMIC DNA]</scope>
    <source>
        <strain evidence="3 4">JCM30602</strain>
    </source>
</reference>
<dbReference type="OrthoDB" id="9796461at2"/>
<feature type="domain" description="Acyltransferase 3" evidence="2">
    <location>
        <begin position="10"/>
        <end position="334"/>
    </location>
</feature>
<feature type="transmembrane region" description="Helical" evidence="1">
    <location>
        <begin position="217"/>
        <end position="237"/>
    </location>
</feature>
<dbReference type="AlphaFoldDB" id="A0A4R5Q9V2"/>
<gene>
    <name evidence="3" type="ORF">E2C06_29740</name>
</gene>
<proteinExistence type="predicted"/>
<keyword evidence="1" id="KW-1133">Transmembrane helix</keyword>
<feature type="transmembrane region" description="Helical" evidence="1">
    <location>
        <begin position="94"/>
        <end position="115"/>
    </location>
</feature>
<dbReference type="Pfam" id="PF01757">
    <property type="entry name" value="Acyl_transf_3"/>
    <property type="match status" value="1"/>
</dbReference>
<protein>
    <recommendedName>
        <fullName evidence="2">Acyltransferase 3 domain-containing protein</fullName>
    </recommendedName>
</protein>
<organism evidence="3 4">
    <name type="scientific">Dankookia rubra</name>
    <dbReference type="NCBI Taxonomy" id="1442381"/>
    <lineage>
        <taxon>Bacteria</taxon>
        <taxon>Pseudomonadati</taxon>
        <taxon>Pseudomonadota</taxon>
        <taxon>Alphaproteobacteria</taxon>
        <taxon>Acetobacterales</taxon>
        <taxon>Roseomonadaceae</taxon>
        <taxon>Dankookia</taxon>
    </lineage>
</organism>
<feature type="transmembrane region" description="Helical" evidence="1">
    <location>
        <begin position="63"/>
        <end position="82"/>
    </location>
</feature>
<feature type="transmembrane region" description="Helical" evidence="1">
    <location>
        <begin position="322"/>
        <end position="340"/>
    </location>
</feature>
<feature type="transmembrane region" description="Helical" evidence="1">
    <location>
        <begin position="283"/>
        <end position="302"/>
    </location>
</feature>
<comment type="caution">
    <text evidence="3">The sequence shown here is derived from an EMBL/GenBank/DDBJ whole genome shotgun (WGS) entry which is preliminary data.</text>
</comment>
<name>A0A4R5Q9V2_9PROT</name>
<dbReference type="PANTHER" id="PTHR23028:SF134">
    <property type="entry name" value="PUTATIVE (AFU_ORTHOLOGUE AFUA_4G08520)-RELATED"/>
    <property type="match status" value="1"/>
</dbReference>
<evidence type="ECO:0000256" key="1">
    <source>
        <dbReference type="SAM" id="Phobius"/>
    </source>
</evidence>
<keyword evidence="1" id="KW-0472">Membrane</keyword>
<dbReference type="InterPro" id="IPR050879">
    <property type="entry name" value="Acyltransferase_3"/>
</dbReference>
<dbReference type="Proteomes" id="UP000295096">
    <property type="component" value="Unassembled WGS sequence"/>
</dbReference>
<dbReference type="RefSeq" id="WP_133292208.1">
    <property type="nucleotide sequence ID" value="NZ_SMSJ01000086.1"/>
</dbReference>
<evidence type="ECO:0000313" key="3">
    <source>
        <dbReference type="EMBL" id="TDH58987.1"/>
    </source>
</evidence>
<keyword evidence="1" id="KW-0812">Transmembrane</keyword>
<keyword evidence="4" id="KW-1185">Reference proteome</keyword>